<feature type="transmembrane region" description="Helical" evidence="1">
    <location>
        <begin position="6"/>
        <end position="31"/>
    </location>
</feature>
<feature type="non-terminal residue" evidence="2">
    <location>
        <position position="1"/>
    </location>
</feature>
<protein>
    <submittedName>
        <fullName evidence="2">HMEL001515-PA</fullName>
    </submittedName>
</protein>
<keyword evidence="1" id="KW-0812">Transmembrane</keyword>
<geneLocation type="mitochondrion" evidence="2"/>
<reference evidence="2" key="1">
    <citation type="submission" date="2011-08" db="EMBL/GenBank/DDBJ databases">
        <title>Exophiala hongkongensis, a novel Exophiala species associated with onychomycosis.</title>
        <authorList>
            <person name="Woo P.C.Y."/>
            <person name="Ngan A.H.Y."/>
            <person name="Ling I.W.H."/>
            <person name="Tsang C.C."/>
            <person name="Leung S.-Y."/>
            <person name="Yuen K.-Y."/>
            <person name="Lau S.K.P."/>
        </authorList>
    </citation>
    <scope>NUCLEOTIDE SEQUENCE</scope>
    <source>
        <strain evidence="2">Panama inbred isolate 1</strain>
    </source>
</reference>
<dbReference type="AlphaFoldDB" id="L0TFP1"/>
<evidence type="ECO:0000256" key="1">
    <source>
        <dbReference type="SAM" id="Phobius"/>
    </source>
</evidence>
<keyword evidence="1" id="KW-0472">Membrane</keyword>
<name>L0TFP1_HELME</name>
<sequence>IPQMMPINWMISLLFFISIFISFMIMNYFIFNYKNNFNFKKLMKMILKKIFENDK</sequence>
<keyword evidence="2" id="KW-0496">Mitochondrion</keyword>
<evidence type="ECO:0000313" key="2">
    <source>
        <dbReference type="EMBL" id="CCP46757.1"/>
    </source>
</evidence>
<organism evidence="2">
    <name type="scientific">Heliconius melpomene melpomene</name>
    <dbReference type="NCBI Taxonomy" id="171917"/>
    <lineage>
        <taxon>Eukaryota</taxon>
        <taxon>Metazoa</taxon>
        <taxon>Ecdysozoa</taxon>
        <taxon>Arthropoda</taxon>
        <taxon>Hexapoda</taxon>
        <taxon>Insecta</taxon>
        <taxon>Pterygota</taxon>
        <taxon>Neoptera</taxon>
        <taxon>Endopterygota</taxon>
        <taxon>Lepidoptera</taxon>
        <taxon>Glossata</taxon>
        <taxon>Ditrysia</taxon>
        <taxon>Papilionoidea</taxon>
        <taxon>Nymphalidae</taxon>
        <taxon>Heliconiinae</taxon>
        <taxon>Heliconiini</taxon>
        <taxon>Heliconius</taxon>
    </lineage>
</organism>
<proteinExistence type="predicted"/>
<dbReference type="EMBL" id="HE579083">
    <property type="protein sequence ID" value="CCP46757.1"/>
    <property type="molecule type" value="Genomic_DNA"/>
</dbReference>
<reference evidence="2" key="2">
    <citation type="journal article" date="2012" name="Nature">
        <title>Butterfly genome reveals promiscuous exchange of mimicry adaptations among species.</title>
        <authorList>
            <person name="Dasmahapatra K.K."/>
            <person name="Walters J.R."/>
            <person name="Briscoe A.D."/>
            <person name="Davey J.W."/>
            <person name="Whibley A."/>
            <person name="Nadeau N.J."/>
            <person name="Zimin A.V."/>
            <person name="Hughes D.S."/>
            <person name="Ferguson L.C."/>
            <person name="Martin S.H."/>
            <person name="Salazar C."/>
            <person name="Lewis J.J."/>
            <person name="Adler S."/>
            <person name="Ahn S.J."/>
            <person name="Baker D.A."/>
            <person name="Baxter S.W."/>
            <person name="Chamberlain N.L."/>
            <person name="Chauhan R."/>
            <person name="Counterman B.A."/>
            <person name="Dalmay T."/>
            <person name="Gilbert L.E. Gordon K."/>
            <person name="Heckel D.G."/>
            <person name="Hines H.M."/>
            <person name="Hoff K.J."/>
            <person name="Holland P.W."/>
            <person name="Jacquin-Joly E."/>
            <person name="Jiggins F.M."/>
            <person name="Jones R.T."/>
            <person name="Kapan D.D."/>
            <person name="Kersey P."/>
            <person name="Lamas G."/>
            <person name="Lawson D."/>
            <person name="Mapleson D."/>
            <person name="Maroja L.S."/>
            <person name="Martin A."/>
            <person name="Moxon S."/>
            <person name="Palmer W.J."/>
            <person name="Papa R."/>
            <person name="Papanicolaou A."/>
            <person name="Pauchet Y."/>
            <person name="Ray D.A."/>
            <person name=". Rosser N."/>
            <person name="Salzberg S.L."/>
            <person name="Supple M.A."/>
            <person name="Surridge A."/>
            <person name="Tenger-Trolander A."/>
            <person name=". Vogel H."/>
            <person name="Wilkinson P.A."/>
            <person name="Wilson D."/>
            <person name="Yorke J.A."/>
            <person name="Yuan F."/>
            <person name="Balmuth A.L."/>
            <person name="Eland C."/>
            <person name="Gharbi K."/>
            <person name="Thomson M."/>
            <person name="Gibbs R.A."/>
            <person name="Han Y."/>
            <person name="Jayaseelan J.C."/>
            <person name="Kovar C."/>
            <person name="Mathew T."/>
            <person name="Muzny D.M."/>
            <person name="Ongeri F."/>
            <person name="Pu L.L."/>
            <person name="Qu J."/>
            <person name="Thornton R.L."/>
            <person name="Worley K.C."/>
            <person name="Wu Y.Q."/>
            <person name="Linares M."/>
            <person name="Blaxter M.L."/>
            <person name="ffrench-Constant R.H."/>
            <person name="Joron M."/>
            <person name="Kronforst M.R."/>
            <person name="Mullen S.P."/>
            <person name="Reed R.D."/>
            <person name="Scherer S.E."/>
            <person name="Richards S."/>
            <person name="Mallet J."/>
            <person name="McMillan W."/>
            <person name="Jiggins C.D."/>
        </authorList>
    </citation>
    <scope>NUCLEOTIDE SEQUENCE</scope>
    <source>
        <strain evidence="2">Panama inbred isolate 1</strain>
    </source>
</reference>
<keyword evidence="1" id="KW-1133">Transmembrane helix</keyword>
<accession>L0TFP1</accession>